<accession>A0A1F6NSY3</accession>
<evidence type="ECO:0000313" key="1">
    <source>
        <dbReference type="EMBL" id="OGH87015.1"/>
    </source>
</evidence>
<name>A0A1F6NSY3_9BACT</name>
<protein>
    <submittedName>
        <fullName evidence="1">Uncharacterized protein</fullName>
    </submittedName>
</protein>
<gene>
    <name evidence="1" type="ORF">A2206_01080</name>
</gene>
<proteinExistence type="predicted"/>
<organism evidence="1 2">
    <name type="scientific">Candidatus Magasanikbacteria bacterium RIFOXYA1_FULL_40_8</name>
    <dbReference type="NCBI Taxonomy" id="1798694"/>
    <lineage>
        <taxon>Bacteria</taxon>
        <taxon>Candidatus Magasanikiibacteriota</taxon>
    </lineage>
</organism>
<dbReference type="AlphaFoldDB" id="A0A1F6NSY3"/>
<dbReference type="Proteomes" id="UP000177151">
    <property type="component" value="Unassembled WGS sequence"/>
</dbReference>
<evidence type="ECO:0000313" key="2">
    <source>
        <dbReference type="Proteomes" id="UP000177151"/>
    </source>
</evidence>
<comment type="caution">
    <text evidence="1">The sequence shown here is derived from an EMBL/GenBank/DDBJ whole genome shotgun (WGS) entry which is preliminary data.</text>
</comment>
<sequence>MKIITIVTFFVVVGLAGFILTKNIITTPTMTLTSTPTPVPLQVPIRGVPMTSASAITSPPPSMDGINTHTELYGTGADPDIITLGPKVGGHPGWKPYQHKPGMSFEAYKDGSPVLAPFDMVLVGFRDTSTQIVSEGTSSHSDDVKLFFESASPDWPGVYLTVYHLLTSPLLTGHTQRANNDLMAPPAQGYQIFWDGNYTVSPTDSATSYGALIGYKVKRGELIGFAGTVPAPGSVGTHSFADFYFNVPDASINPNIQKGNLYLHLVQPGSFFYWKSYSPNTSFPNGVLAYPFETDGYKLPAEQRDINYKYNSKK</sequence>
<reference evidence="1 2" key="1">
    <citation type="journal article" date="2016" name="Nat. Commun.">
        <title>Thousands of microbial genomes shed light on interconnected biogeochemical processes in an aquifer system.</title>
        <authorList>
            <person name="Anantharaman K."/>
            <person name="Brown C.T."/>
            <person name="Hug L.A."/>
            <person name="Sharon I."/>
            <person name="Castelle C.J."/>
            <person name="Probst A.J."/>
            <person name="Thomas B.C."/>
            <person name="Singh A."/>
            <person name="Wilkins M.J."/>
            <person name="Karaoz U."/>
            <person name="Brodie E.L."/>
            <person name="Williams K.H."/>
            <person name="Hubbard S.S."/>
            <person name="Banfield J.F."/>
        </authorList>
    </citation>
    <scope>NUCLEOTIDE SEQUENCE [LARGE SCALE GENOMIC DNA]</scope>
</reference>
<dbReference type="EMBL" id="MFQP01000065">
    <property type="protein sequence ID" value="OGH87015.1"/>
    <property type="molecule type" value="Genomic_DNA"/>
</dbReference>